<dbReference type="Pfam" id="PF07508">
    <property type="entry name" value="Recombinase"/>
    <property type="match status" value="1"/>
</dbReference>
<dbReference type="PROSITE" id="PS51737">
    <property type="entry name" value="RECOMBINASE_DNA_BIND"/>
    <property type="match status" value="1"/>
</dbReference>
<accession>A0ABW1ECK0</accession>
<proteinExistence type="predicted"/>
<protein>
    <submittedName>
        <fullName evidence="3">Recombinase family protein</fullName>
    </submittedName>
</protein>
<comment type="caution">
    <text evidence="3">The sequence shown here is derived from an EMBL/GenBank/DDBJ whole genome shotgun (WGS) entry which is preliminary data.</text>
</comment>
<evidence type="ECO:0000313" key="4">
    <source>
        <dbReference type="Proteomes" id="UP001596091"/>
    </source>
</evidence>
<feature type="domain" description="Recombinase" evidence="2">
    <location>
        <begin position="194"/>
        <end position="317"/>
    </location>
</feature>
<evidence type="ECO:0000259" key="2">
    <source>
        <dbReference type="PROSITE" id="PS51737"/>
    </source>
</evidence>
<dbReference type="EMBL" id="JBHSPH010000002">
    <property type="protein sequence ID" value="MFC5861770.1"/>
    <property type="molecule type" value="Genomic_DNA"/>
</dbReference>
<feature type="domain" description="Resolvase/invertase-type recombinase catalytic" evidence="1">
    <location>
        <begin position="13"/>
        <end position="167"/>
    </location>
</feature>
<dbReference type="InterPro" id="IPR006119">
    <property type="entry name" value="Resolv_N"/>
</dbReference>
<dbReference type="SMART" id="SM00857">
    <property type="entry name" value="Resolvase"/>
    <property type="match status" value="1"/>
</dbReference>
<dbReference type="RefSeq" id="WP_263337392.1">
    <property type="nucleotide sequence ID" value="NZ_JAGSYH010000004.1"/>
</dbReference>
<dbReference type="InterPro" id="IPR011109">
    <property type="entry name" value="DNA_bind_recombinase_dom"/>
</dbReference>
<dbReference type="Pfam" id="PF00239">
    <property type="entry name" value="Resolvase"/>
    <property type="match status" value="1"/>
</dbReference>
<dbReference type="InterPro" id="IPR038109">
    <property type="entry name" value="DNA_bind_recomb_sf"/>
</dbReference>
<sequence length="516" mass="59482">MDNSSSSSRSRSPVAQYVRMSTEHQQYSTENQMFAIVRYAQAHDMDIVRTYSDHGKSGLTLIGRSGLQQLLADVSSGDVDFVAVLVYDVSRWGRFQNPDQGASYEFSLTSSGVMVHYCAEEFRNDGSLSSALLKTVKRGMAGEYSRELSVKVWAGQRRLIELGYRQGGPAGYGLRRHLIDQNHQFKQVLGHGDRKSLQTDRVILVPGPEIEVSIVRQIYRRFLEERRSETEIAQWLNAEGVPWQFGRCWTRENIRQILTNPKYIGTNTYNRTSYKLHVKRINNPPEQWIQRHHAFEPVIDHDQFTQAQQIILSRNSHLSNDEILIRLKRLLNAKGYLTGLLIEECDELPTCSTIARRFGCLIRAYKLIGWTPLRDLEYVEINRHLRRRYGELVSTISEQLRANGASLSVDPDTDLLTINDEYSVSVVVVRCKSLASGARRWLVRFDSLLRPDITIAARLTPENDAIFDYYILPRVFEFGDRIHLRDDNPLTLDVYRFETLDYFIEIARRTQIEAIA</sequence>
<keyword evidence="4" id="KW-1185">Reference proteome</keyword>
<dbReference type="PROSITE" id="PS51736">
    <property type="entry name" value="RECOMBINASES_3"/>
    <property type="match status" value="1"/>
</dbReference>
<dbReference type="InterPro" id="IPR050639">
    <property type="entry name" value="SSR_resolvase"/>
</dbReference>
<evidence type="ECO:0000259" key="1">
    <source>
        <dbReference type="PROSITE" id="PS51736"/>
    </source>
</evidence>
<dbReference type="PANTHER" id="PTHR30461:SF23">
    <property type="entry name" value="DNA RECOMBINASE-RELATED"/>
    <property type="match status" value="1"/>
</dbReference>
<dbReference type="PANTHER" id="PTHR30461">
    <property type="entry name" value="DNA-INVERTASE FROM LAMBDOID PROPHAGE"/>
    <property type="match status" value="1"/>
</dbReference>
<name>A0ABW1ECK0_9BACT</name>
<dbReference type="Gene3D" id="3.40.50.1390">
    <property type="entry name" value="Resolvase, N-terminal catalytic domain"/>
    <property type="match status" value="1"/>
</dbReference>
<gene>
    <name evidence="3" type="ORF">ACFPT7_05660</name>
</gene>
<dbReference type="SUPFAM" id="SSF53041">
    <property type="entry name" value="Resolvase-like"/>
    <property type="match status" value="1"/>
</dbReference>
<reference evidence="4" key="1">
    <citation type="journal article" date="2019" name="Int. J. Syst. Evol. Microbiol.">
        <title>The Global Catalogue of Microorganisms (GCM) 10K type strain sequencing project: providing services to taxonomists for standard genome sequencing and annotation.</title>
        <authorList>
            <consortium name="The Broad Institute Genomics Platform"/>
            <consortium name="The Broad Institute Genome Sequencing Center for Infectious Disease"/>
            <person name="Wu L."/>
            <person name="Ma J."/>
        </authorList>
    </citation>
    <scope>NUCLEOTIDE SEQUENCE [LARGE SCALE GENOMIC DNA]</scope>
    <source>
        <strain evidence="4">JCM 4087</strain>
    </source>
</reference>
<dbReference type="Gene3D" id="3.90.1750.20">
    <property type="entry name" value="Putative Large Serine Recombinase, Chain B, Domain 2"/>
    <property type="match status" value="1"/>
</dbReference>
<dbReference type="Proteomes" id="UP001596091">
    <property type="component" value="Unassembled WGS sequence"/>
</dbReference>
<dbReference type="InterPro" id="IPR036162">
    <property type="entry name" value="Resolvase-like_N_sf"/>
</dbReference>
<organism evidence="3 4">
    <name type="scientific">Acidicapsa dinghuensis</name>
    <dbReference type="NCBI Taxonomy" id="2218256"/>
    <lineage>
        <taxon>Bacteria</taxon>
        <taxon>Pseudomonadati</taxon>
        <taxon>Acidobacteriota</taxon>
        <taxon>Terriglobia</taxon>
        <taxon>Terriglobales</taxon>
        <taxon>Acidobacteriaceae</taxon>
        <taxon>Acidicapsa</taxon>
    </lineage>
</organism>
<evidence type="ECO:0000313" key="3">
    <source>
        <dbReference type="EMBL" id="MFC5861770.1"/>
    </source>
</evidence>
<dbReference type="CDD" id="cd00338">
    <property type="entry name" value="Ser_Recombinase"/>
    <property type="match status" value="1"/>
</dbReference>